<gene>
    <name evidence="4" type="ORF">KDL28_14060</name>
</gene>
<dbReference type="InterPro" id="IPR036388">
    <property type="entry name" value="WH-like_DNA-bd_sf"/>
</dbReference>
<dbReference type="PANTHER" id="PTHR45128">
    <property type="entry name" value="METHYLTRANSFERASE TYPE 11"/>
    <property type="match status" value="1"/>
</dbReference>
<feature type="compositionally biased region" description="Low complexity" evidence="1">
    <location>
        <begin position="12"/>
        <end position="21"/>
    </location>
</feature>
<dbReference type="RefSeq" id="WP_252438662.1">
    <property type="nucleotide sequence ID" value="NZ_JAGSOV010000033.1"/>
</dbReference>
<dbReference type="InterPro" id="IPR036390">
    <property type="entry name" value="WH_DNA-bd_sf"/>
</dbReference>
<organism evidence="4 5">
    <name type="scientific">Pseudonocardia humida</name>
    <dbReference type="NCBI Taxonomy" id="2800819"/>
    <lineage>
        <taxon>Bacteria</taxon>
        <taxon>Bacillati</taxon>
        <taxon>Actinomycetota</taxon>
        <taxon>Actinomycetes</taxon>
        <taxon>Pseudonocardiales</taxon>
        <taxon>Pseudonocardiaceae</taxon>
        <taxon>Pseudonocardia</taxon>
    </lineage>
</organism>
<evidence type="ECO:0000259" key="2">
    <source>
        <dbReference type="Pfam" id="PF08241"/>
    </source>
</evidence>
<feature type="domain" description="Methyltransferase type 11" evidence="2">
    <location>
        <begin position="191"/>
        <end position="286"/>
    </location>
</feature>
<evidence type="ECO:0000259" key="3">
    <source>
        <dbReference type="Pfam" id="PF21320"/>
    </source>
</evidence>
<dbReference type="Gene3D" id="3.40.50.150">
    <property type="entry name" value="Vaccinia Virus protein VP39"/>
    <property type="match status" value="1"/>
</dbReference>
<name>A0ABT0ZZU5_9PSEU</name>
<keyword evidence="4" id="KW-0489">Methyltransferase</keyword>
<dbReference type="InterPro" id="IPR048711">
    <property type="entry name" value="WHD_Rv2258c"/>
</dbReference>
<keyword evidence="4" id="KW-0808">Transferase</keyword>
<reference evidence="4" key="1">
    <citation type="submission" date="2021-04" db="EMBL/GenBank/DDBJ databases">
        <title>Pseudonocardia sp. nov., isolated from sandy soil of mangrove forest.</title>
        <authorList>
            <person name="Zan Z."/>
            <person name="Huang R."/>
            <person name="Liu W."/>
        </authorList>
    </citation>
    <scope>NUCLEOTIDE SEQUENCE</scope>
    <source>
        <strain evidence="4">S2-4</strain>
    </source>
</reference>
<dbReference type="GO" id="GO:0008168">
    <property type="term" value="F:methyltransferase activity"/>
    <property type="evidence" value="ECO:0007669"/>
    <property type="project" value="UniProtKB-KW"/>
</dbReference>
<dbReference type="Proteomes" id="UP001165283">
    <property type="component" value="Unassembled WGS sequence"/>
</dbReference>
<dbReference type="Pfam" id="PF08241">
    <property type="entry name" value="Methyltransf_11"/>
    <property type="match status" value="1"/>
</dbReference>
<accession>A0ABT0ZZU5</accession>
<feature type="region of interest" description="Disordered" evidence="1">
    <location>
        <begin position="1"/>
        <end position="21"/>
    </location>
</feature>
<dbReference type="CDD" id="cd02440">
    <property type="entry name" value="AdoMet_MTases"/>
    <property type="match status" value="1"/>
</dbReference>
<evidence type="ECO:0000313" key="5">
    <source>
        <dbReference type="Proteomes" id="UP001165283"/>
    </source>
</evidence>
<evidence type="ECO:0000313" key="4">
    <source>
        <dbReference type="EMBL" id="MCO1656180.1"/>
    </source>
</evidence>
<dbReference type="SUPFAM" id="SSF46785">
    <property type="entry name" value="Winged helix' DNA-binding domain"/>
    <property type="match status" value="1"/>
</dbReference>
<feature type="domain" description="S-adenosylmethionine-dependent methyltransferase Rv2258c-like winged HTH" evidence="3">
    <location>
        <begin position="41"/>
        <end position="109"/>
    </location>
</feature>
<dbReference type="SUPFAM" id="SSF53335">
    <property type="entry name" value="S-adenosyl-L-methionine-dependent methyltransferases"/>
    <property type="match status" value="1"/>
</dbReference>
<dbReference type="Pfam" id="PF21320">
    <property type="entry name" value="WHD_Rv2258c"/>
    <property type="match status" value="1"/>
</dbReference>
<protein>
    <submittedName>
        <fullName evidence="4">Methyltransferase domain-containing protein</fullName>
    </submittedName>
</protein>
<dbReference type="EMBL" id="JAGSOV010000033">
    <property type="protein sequence ID" value="MCO1656180.1"/>
    <property type="molecule type" value="Genomic_DNA"/>
</dbReference>
<keyword evidence="5" id="KW-1185">Reference proteome</keyword>
<dbReference type="Gene3D" id="1.10.10.10">
    <property type="entry name" value="Winged helix-like DNA-binding domain superfamily/Winged helix DNA-binding domain"/>
    <property type="match status" value="1"/>
</dbReference>
<dbReference type="InterPro" id="IPR013216">
    <property type="entry name" value="Methyltransf_11"/>
</dbReference>
<dbReference type="InterPro" id="IPR053173">
    <property type="entry name" value="SAM-binding_MTase"/>
</dbReference>
<dbReference type="GO" id="GO:0032259">
    <property type="term" value="P:methylation"/>
    <property type="evidence" value="ECO:0007669"/>
    <property type="project" value="UniProtKB-KW"/>
</dbReference>
<evidence type="ECO:0000256" key="1">
    <source>
        <dbReference type="SAM" id="MobiDB-lite"/>
    </source>
</evidence>
<sequence>MNETTDTRPGPASAASAASADTNTDTAAARLAELALGHVLVTMIGLGHRIGLLDALAAGPATADELAASAGADPRYVREWLGALVGGRIVEWTAGTGRYRFAPGYAGVLSGATAANAAPGAEMLTRLTAMVPEVADRFRDGDGIPAAAYAQRAGSSLGGSRRYLYDEQLVPGFLGAVPGLHDRLRAGAAVLDVGCGPGQVARLIADAFPASRVTGLDVVPEAIEQAEAARGDRPNLDYRVGDAAALGEDGRYDVVLALDVVHDLGRPQEALRGMRRALAPGGVLVMVDIAFSADLDEVAGSAGATQAFGVSVLHCLPISLHGGGAGLGAMWGREAAERMLAETGFTDVRVYPSPRPQNAVYVAASDA</sequence>
<comment type="caution">
    <text evidence="4">The sequence shown here is derived from an EMBL/GenBank/DDBJ whole genome shotgun (WGS) entry which is preliminary data.</text>
</comment>
<proteinExistence type="predicted"/>
<dbReference type="InterPro" id="IPR029063">
    <property type="entry name" value="SAM-dependent_MTases_sf"/>
</dbReference>
<dbReference type="PANTHER" id="PTHR45128:SF1">
    <property type="entry name" value="S-ADENOSYLMETHIONINE-DEPENDENT METHYLTRANSFERASE RV2258C"/>
    <property type="match status" value="1"/>
</dbReference>